<reference evidence="3 5" key="2">
    <citation type="submission" date="2018-06" db="EMBL/GenBank/DDBJ databases">
        <authorList>
            <consortium name="Pathogen Informatics"/>
            <person name="Doyle S."/>
        </authorList>
    </citation>
    <scope>NUCLEOTIDE SEQUENCE [LARGE SCALE GENOMIC DNA]</scope>
    <source>
        <strain evidence="3 5">NCTC11085</strain>
    </source>
</reference>
<dbReference type="AlphaFoldDB" id="A0A0B7GRD4"/>
<evidence type="ECO:0000313" key="5">
    <source>
        <dbReference type="Proteomes" id="UP000249623"/>
    </source>
</evidence>
<sequence>MSDKSMKMTMMTEQFEKGDSGETVEGITLIVDGVVKDVTDILKETKGYNSTLDLIQDAIVRGLAEIRES</sequence>
<protein>
    <submittedName>
        <fullName evidence="1">Uncharacterized protein</fullName>
    </submittedName>
</protein>
<dbReference type="Proteomes" id="UP000249623">
    <property type="component" value="Chromosome 1"/>
</dbReference>
<dbReference type="Proteomes" id="UP000183504">
    <property type="component" value="Unassembled WGS sequence"/>
</dbReference>
<dbReference type="RefSeq" id="WP_002924190.1">
    <property type="nucleotide sequence ID" value="NZ_CDMW01000001.1"/>
</dbReference>
<reference evidence="1 4" key="1">
    <citation type="submission" date="2015-01" db="EMBL/GenBank/DDBJ databases">
        <authorList>
            <person name="Pelicic Vladimir"/>
        </authorList>
    </citation>
    <scope>NUCLEOTIDE SEQUENCE [LARGE SCALE GENOMIC DNA]</scope>
    <source>
        <strain evidence="1 4">2908</strain>
    </source>
</reference>
<evidence type="ECO:0000313" key="4">
    <source>
        <dbReference type="Proteomes" id="UP000183504"/>
    </source>
</evidence>
<evidence type="ECO:0000313" key="6">
    <source>
        <dbReference type="Proteomes" id="UP000277597"/>
    </source>
</evidence>
<dbReference type="EMBL" id="RQZI01000031">
    <property type="protein sequence ID" value="RRC89641.1"/>
    <property type="molecule type" value="Genomic_DNA"/>
</dbReference>
<name>A0A0B7GRD4_STRSA</name>
<dbReference type="Proteomes" id="UP000277597">
    <property type="component" value="Unassembled WGS sequence"/>
</dbReference>
<dbReference type="EMBL" id="LS483346">
    <property type="protein sequence ID" value="SQF35104.1"/>
    <property type="molecule type" value="Genomic_DNA"/>
</dbReference>
<evidence type="ECO:0000313" key="2">
    <source>
        <dbReference type="EMBL" id="RRC89641.1"/>
    </source>
</evidence>
<reference evidence="2 6" key="3">
    <citation type="submission" date="2018-11" db="EMBL/GenBank/DDBJ databases">
        <title>Genomes From Bacteria Associated with the Canine Oral Cavity: a Test Case for Automated Genome-Based Taxonomic Assignment.</title>
        <authorList>
            <person name="Coil D.A."/>
            <person name="Jospin G."/>
            <person name="Darling A.E."/>
            <person name="Wallis C."/>
            <person name="Davis I.J."/>
            <person name="Harris S."/>
            <person name="Eisen J.A."/>
            <person name="Holcombe L.J."/>
            <person name="O'Flynn C."/>
        </authorList>
    </citation>
    <scope>NUCLEOTIDE SEQUENCE [LARGE SCALE GENOMIC DNA]</scope>
    <source>
        <strain evidence="2 6">OH953</strain>
    </source>
</reference>
<dbReference type="EMBL" id="CDMW01000001">
    <property type="protein sequence ID" value="CEL90639.1"/>
    <property type="molecule type" value="Genomic_DNA"/>
</dbReference>
<gene>
    <name evidence="2" type="ORF">EII39_12370</name>
    <name evidence="3" type="ORF">NCTC11085_01481</name>
    <name evidence="1" type="ORF">SSV_1344</name>
</gene>
<evidence type="ECO:0000313" key="3">
    <source>
        <dbReference type="EMBL" id="SQF35104.1"/>
    </source>
</evidence>
<organism evidence="1 4">
    <name type="scientific">Streptococcus sanguinis</name>
    <dbReference type="NCBI Taxonomy" id="1305"/>
    <lineage>
        <taxon>Bacteria</taxon>
        <taxon>Bacillati</taxon>
        <taxon>Bacillota</taxon>
        <taxon>Bacilli</taxon>
        <taxon>Lactobacillales</taxon>
        <taxon>Streptococcaceae</taxon>
        <taxon>Streptococcus</taxon>
    </lineage>
</organism>
<proteinExistence type="predicted"/>
<evidence type="ECO:0000313" key="1">
    <source>
        <dbReference type="EMBL" id="CEL90639.1"/>
    </source>
</evidence>
<accession>A0A0B7GRD4</accession>